<dbReference type="Proteomes" id="UP000261480">
    <property type="component" value="Unplaced"/>
</dbReference>
<dbReference type="SMART" id="SM00408">
    <property type="entry name" value="IGc2"/>
    <property type="match status" value="2"/>
</dbReference>
<dbReference type="PROSITE" id="PS50835">
    <property type="entry name" value="IG_LIKE"/>
    <property type="match status" value="2"/>
</dbReference>
<dbReference type="PANTHER" id="PTHR46013:SF4">
    <property type="entry name" value="B-CELL RECEPTOR CD22-RELATED"/>
    <property type="match status" value="1"/>
</dbReference>
<dbReference type="InterPro" id="IPR003598">
    <property type="entry name" value="Ig_sub2"/>
</dbReference>
<evidence type="ECO:0000259" key="1">
    <source>
        <dbReference type="PROSITE" id="PS50835"/>
    </source>
</evidence>
<feature type="domain" description="Ig-like" evidence="1">
    <location>
        <begin position="132"/>
        <end position="215"/>
    </location>
</feature>
<dbReference type="InterPro" id="IPR013106">
    <property type="entry name" value="Ig_V-set"/>
</dbReference>
<dbReference type="SMART" id="SM00409">
    <property type="entry name" value="IG"/>
    <property type="match status" value="2"/>
</dbReference>
<organism evidence="2 3">
    <name type="scientific">Poecilia mexicana</name>
    <dbReference type="NCBI Taxonomy" id="48701"/>
    <lineage>
        <taxon>Eukaryota</taxon>
        <taxon>Metazoa</taxon>
        <taxon>Chordata</taxon>
        <taxon>Craniata</taxon>
        <taxon>Vertebrata</taxon>
        <taxon>Euteleostomi</taxon>
        <taxon>Actinopterygii</taxon>
        <taxon>Neopterygii</taxon>
        <taxon>Teleostei</taxon>
        <taxon>Neoteleostei</taxon>
        <taxon>Acanthomorphata</taxon>
        <taxon>Ovalentaria</taxon>
        <taxon>Atherinomorphae</taxon>
        <taxon>Cyprinodontiformes</taxon>
        <taxon>Poeciliidae</taxon>
        <taxon>Poeciliinae</taxon>
        <taxon>Poecilia</taxon>
    </lineage>
</organism>
<keyword evidence="3" id="KW-1185">Reference proteome</keyword>
<dbReference type="Pfam" id="PF13895">
    <property type="entry name" value="Ig_2"/>
    <property type="match status" value="1"/>
</dbReference>
<dbReference type="PANTHER" id="PTHR46013">
    <property type="entry name" value="VASCULAR CELL ADHESION MOLECULE 1"/>
    <property type="match status" value="1"/>
</dbReference>
<evidence type="ECO:0000313" key="2">
    <source>
        <dbReference type="Ensembl" id="ENSPMEP00000026543.1"/>
    </source>
</evidence>
<proteinExistence type="predicted"/>
<reference evidence="2" key="1">
    <citation type="submission" date="2025-08" db="UniProtKB">
        <authorList>
            <consortium name="Ensembl"/>
        </authorList>
    </citation>
    <scope>IDENTIFICATION</scope>
</reference>
<dbReference type="SUPFAM" id="SSF48726">
    <property type="entry name" value="Immunoglobulin"/>
    <property type="match status" value="2"/>
</dbReference>
<dbReference type="Ensembl" id="ENSPMET00000002295.1">
    <property type="protein sequence ID" value="ENSPMEP00000026543.1"/>
    <property type="gene ID" value="ENSPMEG00000010292.1"/>
</dbReference>
<feature type="domain" description="Ig-like" evidence="1">
    <location>
        <begin position="10"/>
        <end position="131"/>
    </location>
</feature>
<reference evidence="2" key="2">
    <citation type="submission" date="2025-09" db="UniProtKB">
        <authorList>
            <consortium name="Ensembl"/>
        </authorList>
    </citation>
    <scope>IDENTIFICATION</scope>
</reference>
<sequence length="297" mass="33634">GSWSFMFLLPGAAAQTIRYRFGSTCAVRGSTVILPCYFTPLKSFSHGGREIPLRIVRVLWCKNHQICHKTTPSVYDSNSTAREPRFRYLGNMEANCTLQIRDIRMEDEGTFRFRMEADNSAGHFTNQAGVRISVMKLKSSSNRSEVSRGQTVSLQCTTSTCTFTHLEVTWRKDGHALPGNGSALQLGPLTAKDSGNYSCALRGNMETQSEPFSLQVEEEEEEEEEGWFWFHLETFHVIEFNSNTAGVDRSNLTDYLVYYLGAGNLVNRELSQKAKLSIYRSIFVPTLIHSHELWVMT</sequence>
<dbReference type="InterPro" id="IPR013783">
    <property type="entry name" value="Ig-like_fold"/>
</dbReference>
<dbReference type="Pfam" id="PF07686">
    <property type="entry name" value="V-set"/>
    <property type="match status" value="1"/>
</dbReference>
<dbReference type="STRING" id="48701.ENSPMEP00000026543"/>
<accession>A0A3B3YHA6</accession>
<dbReference type="AlphaFoldDB" id="A0A3B3YHA6"/>
<evidence type="ECO:0000313" key="3">
    <source>
        <dbReference type="Proteomes" id="UP000261480"/>
    </source>
</evidence>
<dbReference type="InterPro" id="IPR036179">
    <property type="entry name" value="Ig-like_dom_sf"/>
</dbReference>
<name>A0A3B3YHA6_9TELE</name>
<dbReference type="InterPro" id="IPR007110">
    <property type="entry name" value="Ig-like_dom"/>
</dbReference>
<protein>
    <recommendedName>
        <fullName evidence="1">Ig-like domain-containing protein</fullName>
    </recommendedName>
</protein>
<dbReference type="InterPro" id="IPR003599">
    <property type="entry name" value="Ig_sub"/>
</dbReference>
<dbReference type="Gene3D" id="2.60.40.10">
    <property type="entry name" value="Immunoglobulins"/>
    <property type="match status" value="2"/>
</dbReference>